<dbReference type="GO" id="GO:0005737">
    <property type="term" value="C:cytoplasm"/>
    <property type="evidence" value="ECO:0007669"/>
    <property type="project" value="TreeGrafter"/>
</dbReference>
<dbReference type="VEuPathDB" id="MicrosporidiaDB:CWI36_0678p0010"/>
<evidence type="ECO:0000313" key="3">
    <source>
        <dbReference type="Proteomes" id="UP000291404"/>
    </source>
</evidence>
<accession>A0A4Q9LBG8</accession>
<keyword evidence="1" id="KW-0647">Proteasome</keyword>
<dbReference type="InterPro" id="IPR023333">
    <property type="entry name" value="Proteasome_suB-type"/>
</dbReference>
<sequence length="205" mass="22798">MSDISTHYGGSVLAIKGKSSIFIAADKRLGQGSITVNKDFVRIHRISPHLYISLTCFVPDAQVLLKNIIKNYNLFELKEGRKMEPQEFTKMVSFILYSKRGQPYYTEPVIAGVDSSGKPYIANMDQLGCISEPDDFVCAGTADKNLLGICEALCSKEMEDEELLVIGGQAFLNALDRDALSGWGGECYLANRDRVVRRSFKARQD</sequence>
<evidence type="ECO:0000313" key="2">
    <source>
        <dbReference type="EMBL" id="TBU05074.1"/>
    </source>
</evidence>
<dbReference type="AlphaFoldDB" id="A0A4Q9LBG8"/>
<dbReference type="Proteomes" id="UP000293045">
    <property type="component" value="Unassembled WGS sequence"/>
</dbReference>
<dbReference type="EMBL" id="PIXR01002507">
    <property type="protein sequence ID" value="TBT98267.1"/>
    <property type="molecule type" value="Genomic_DNA"/>
</dbReference>
<dbReference type="EMBL" id="PITI01000678">
    <property type="protein sequence ID" value="TBU05074.1"/>
    <property type="molecule type" value="Genomic_DNA"/>
</dbReference>
<evidence type="ECO:0000313" key="1">
    <source>
        <dbReference type="EMBL" id="TBT98267.1"/>
    </source>
</evidence>
<dbReference type="GO" id="GO:0005839">
    <property type="term" value="C:proteasome core complex"/>
    <property type="evidence" value="ECO:0007669"/>
    <property type="project" value="InterPro"/>
</dbReference>
<name>A0A4Q9LBG8_9MICR</name>
<dbReference type="PANTHER" id="PTHR32194:SF10">
    <property type="entry name" value="PROTEASOME SUBUNIT BETA TYPE-3"/>
    <property type="match status" value="1"/>
</dbReference>
<dbReference type="Pfam" id="PF00227">
    <property type="entry name" value="Proteasome"/>
    <property type="match status" value="1"/>
</dbReference>
<gene>
    <name evidence="2" type="ORF">CWI36_0678p0010</name>
    <name evidence="1" type="ORF">CWI39_2507p0010</name>
</gene>
<dbReference type="VEuPathDB" id="MicrosporidiaDB:CWI39_2507p0010"/>
<dbReference type="Proteomes" id="UP000291404">
    <property type="component" value="Unassembled WGS sequence"/>
</dbReference>
<protein>
    <submittedName>
        <fullName evidence="1">Subunit of proteasome</fullName>
    </submittedName>
</protein>
<dbReference type="GO" id="GO:0051603">
    <property type="term" value="P:proteolysis involved in protein catabolic process"/>
    <property type="evidence" value="ECO:0007669"/>
    <property type="project" value="InterPro"/>
</dbReference>
<comment type="caution">
    <text evidence="2">The sequence shown here is derived from an EMBL/GenBank/DDBJ whole genome shotgun (WGS) entry which is preliminary data.</text>
</comment>
<dbReference type="PROSITE" id="PS51476">
    <property type="entry name" value="PROTEASOME_BETA_2"/>
    <property type="match status" value="1"/>
</dbReference>
<keyword evidence="3" id="KW-1185">Reference proteome</keyword>
<dbReference type="Gene3D" id="3.60.20.10">
    <property type="entry name" value="Glutamine Phosphoribosylpyrophosphate, subunit 1, domain 1"/>
    <property type="match status" value="1"/>
</dbReference>
<dbReference type="PANTHER" id="PTHR32194">
    <property type="entry name" value="METALLOPROTEASE TLDD"/>
    <property type="match status" value="1"/>
</dbReference>
<proteinExistence type="predicted"/>
<dbReference type="InterPro" id="IPR001353">
    <property type="entry name" value="Proteasome_sua/b"/>
</dbReference>
<evidence type="ECO:0000313" key="4">
    <source>
        <dbReference type="Proteomes" id="UP000293045"/>
    </source>
</evidence>
<dbReference type="STRING" id="148818.A0A4Q9LBG8"/>
<dbReference type="InterPro" id="IPR029055">
    <property type="entry name" value="Ntn_hydrolases_N"/>
</dbReference>
<organism evidence="2 3">
    <name type="scientific">Hamiltosporidium magnivora</name>
    <dbReference type="NCBI Taxonomy" id="148818"/>
    <lineage>
        <taxon>Eukaryota</taxon>
        <taxon>Fungi</taxon>
        <taxon>Fungi incertae sedis</taxon>
        <taxon>Microsporidia</taxon>
        <taxon>Dubosqiidae</taxon>
        <taxon>Hamiltosporidium</taxon>
    </lineage>
</organism>
<dbReference type="SUPFAM" id="SSF56235">
    <property type="entry name" value="N-terminal nucleophile aminohydrolases (Ntn hydrolases)"/>
    <property type="match status" value="1"/>
</dbReference>
<reference evidence="3 4" key="1">
    <citation type="submission" date="2017-12" db="EMBL/GenBank/DDBJ databases">
        <authorList>
            <person name="Pombert J.-F."/>
            <person name="Haag K.L."/>
            <person name="Ebert D."/>
        </authorList>
    </citation>
    <scope>NUCLEOTIDE SEQUENCE [LARGE SCALE GENOMIC DNA]</scope>
    <source>
        <strain evidence="2">BE-OM-2</strain>
        <strain evidence="1">IL-BN-2</strain>
    </source>
</reference>